<evidence type="ECO:0000256" key="3">
    <source>
        <dbReference type="ARBA" id="ARBA00022679"/>
    </source>
</evidence>
<protein>
    <submittedName>
        <fullName evidence="4">Rhamnosyltransferase</fullName>
    </submittedName>
</protein>
<dbReference type="EMBL" id="AP028679">
    <property type="protein sequence ID" value="BEQ15880.1"/>
    <property type="molecule type" value="Genomic_DNA"/>
</dbReference>
<dbReference type="InterPro" id="IPR029044">
    <property type="entry name" value="Nucleotide-diphossugar_trans"/>
</dbReference>
<accession>A0AAU9EWE8</accession>
<evidence type="ECO:0000313" key="4">
    <source>
        <dbReference type="EMBL" id="BEQ15880.1"/>
    </source>
</evidence>
<keyword evidence="3" id="KW-0808">Transferase</keyword>
<dbReference type="AlphaFoldDB" id="A0AAU9EWE8"/>
<sequence>MRYNQGSRRSTVYAVLVNYNGLPHVLDGILSLLDLARAPERIVMVDNASRDGSPDIVRERFPMVELLTSPVNAGFAQGANLGLELALQRGADTVWLFNPDARAHPRALEAMLRVLDADPQVGAVGSLLRWAGRDRVQAWGGGRVSLVTGRARHLTRPPDRGGLDYLCGASLLLRARALRQVGLLDPGFPLYWEDADLSLRLRRAGWRLAVAPDSVVEHQPSTGLGHDEAAWHRLYTGGSLRFFGKHAPLPWLPVGLGSAARLARRLAQGRRAAAAGIIQGLFSRDWKKLPS</sequence>
<keyword evidence="2" id="KW-0328">Glycosyltransferase</keyword>
<dbReference type="GO" id="GO:0016757">
    <property type="term" value="F:glycosyltransferase activity"/>
    <property type="evidence" value="ECO:0007669"/>
    <property type="project" value="UniProtKB-KW"/>
</dbReference>
<dbReference type="Proteomes" id="UP001366166">
    <property type="component" value="Chromosome"/>
</dbReference>
<dbReference type="SUPFAM" id="SSF53448">
    <property type="entry name" value="Nucleotide-diphospho-sugar transferases"/>
    <property type="match status" value="1"/>
</dbReference>
<gene>
    <name evidence="4" type="ORF">FAK_29460</name>
</gene>
<reference evidence="5" key="1">
    <citation type="journal article" date="2023" name="Arch. Microbiol.">
        <title>Desulfoferula mesophilus gen. nov. sp. nov., a mesophilic sulfate-reducing bacterium isolated from a brackish lake sediment.</title>
        <authorList>
            <person name="Watanabe T."/>
            <person name="Yabe T."/>
            <person name="Tsuji J.M."/>
            <person name="Fukui M."/>
        </authorList>
    </citation>
    <scope>NUCLEOTIDE SEQUENCE [LARGE SCALE GENOMIC DNA]</scope>
    <source>
        <strain evidence="5">12FAK</strain>
    </source>
</reference>
<comment type="similarity">
    <text evidence="1">Belongs to the glycosyltransferase 2 family.</text>
</comment>
<dbReference type="PANTHER" id="PTHR43179">
    <property type="entry name" value="RHAMNOSYLTRANSFERASE WBBL"/>
    <property type="match status" value="1"/>
</dbReference>
<evidence type="ECO:0000256" key="2">
    <source>
        <dbReference type="ARBA" id="ARBA00022676"/>
    </source>
</evidence>
<keyword evidence="5" id="KW-1185">Reference proteome</keyword>
<dbReference type="PANTHER" id="PTHR43179:SF12">
    <property type="entry name" value="GALACTOFURANOSYLTRANSFERASE GLFT2"/>
    <property type="match status" value="1"/>
</dbReference>
<dbReference type="CDD" id="cd04186">
    <property type="entry name" value="GT_2_like_c"/>
    <property type="match status" value="1"/>
</dbReference>
<dbReference type="Pfam" id="PF13641">
    <property type="entry name" value="Glyco_tranf_2_3"/>
    <property type="match status" value="1"/>
</dbReference>
<evidence type="ECO:0000256" key="1">
    <source>
        <dbReference type="ARBA" id="ARBA00006739"/>
    </source>
</evidence>
<dbReference type="KEGG" id="dmp:FAK_29460"/>
<evidence type="ECO:0000313" key="5">
    <source>
        <dbReference type="Proteomes" id="UP001366166"/>
    </source>
</evidence>
<proteinExistence type="inferred from homology"/>
<organism evidence="4 5">
    <name type="scientific">Desulfoferula mesophila</name>
    <dbReference type="NCBI Taxonomy" id="3058419"/>
    <lineage>
        <taxon>Bacteria</taxon>
        <taxon>Pseudomonadati</taxon>
        <taxon>Thermodesulfobacteriota</taxon>
        <taxon>Desulfarculia</taxon>
        <taxon>Desulfarculales</taxon>
        <taxon>Desulfarculaceae</taxon>
        <taxon>Desulfoferula</taxon>
    </lineage>
</organism>
<name>A0AAU9EWE8_9BACT</name>
<dbReference type="Gene3D" id="3.90.550.10">
    <property type="entry name" value="Spore Coat Polysaccharide Biosynthesis Protein SpsA, Chain A"/>
    <property type="match status" value="1"/>
</dbReference>